<proteinExistence type="predicted"/>
<dbReference type="AlphaFoldDB" id="A0A444YRZ1"/>
<accession>A0A444YRZ1</accession>
<dbReference type="EMBL" id="SDMP01000016">
    <property type="protein sequence ID" value="RYR04689.1"/>
    <property type="molecule type" value="Genomic_DNA"/>
</dbReference>
<evidence type="ECO:0000313" key="2">
    <source>
        <dbReference type="Proteomes" id="UP000289738"/>
    </source>
</evidence>
<name>A0A444YRZ1_ARAHY</name>
<protein>
    <submittedName>
        <fullName evidence="1">Uncharacterized protein</fullName>
    </submittedName>
</protein>
<evidence type="ECO:0000313" key="1">
    <source>
        <dbReference type="EMBL" id="RYR04689.1"/>
    </source>
</evidence>
<dbReference type="Proteomes" id="UP000289738">
    <property type="component" value="Chromosome B06"/>
</dbReference>
<sequence>MTAFTPTPVASATHLTRAASTCIDCSVAIFPHSCCRLYCTVPASPACSRASFLHSTCARRVPPFILPVSRSSVPRVPSFLAFLCSSDAPYPVIHFKMSSTNVDVVAPDVVAEEQQQEPPVEATANFIPDESASIENSNKLRLEKHVGTKEVYASMQVTFKVPSQNTIKKDIFEMYELEKLNMTKLIDENDSRVAVTTDM</sequence>
<keyword evidence="2" id="KW-1185">Reference proteome</keyword>
<gene>
    <name evidence="1" type="ORF">Ahy_B06g084470</name>
</gene>
<organism evidence="1 2">
    <name type="scientific">Arachis hypogaea</name>
    <name type="common">Peanut</name>
    <dbReference type="NCBI Taxonomy" id="3818"/>
    <lineage>
        <taxon>Eukaryota</taxon>
        <taxon>Viridiplantae</taxon>
        <taxon>Streptophyta</taxon>
        <taxon>Embryophyta</taxon>
        <taxon>Tracheophyta</taxon>
        <taxon>Spermatophyta</taxon>
        <taxon>Magnoliopsida</taxon>
        <taxon>eudicotyledons</taxon>
        <taxon>Gunneridae</taxon>
        <taxon>Pentapetalae</taxon>
        <taxon>rosids</taxon>
        <taxon>fabids</taxon>
        <taxon>Fabales</taxon>
        <taxon>Fabaceae</taxon>
        <taxon>Papilionoideae</taxon>
        <taxon>50 kb inversion clade</taxon>
        <taxon>dalbergioids sensu lato</taxon>
        <taxon>Dalbergieae</taxon>
        <taxon>Pterocarpus clade</taxon>
        <taxon>Arachis</taxon>
    </lineage>
</organism>
<reference evidence="1 2" key="1">
    <citation type="submission" date="2019-01" db="EMBL/GenBank/DDBJ databases">
        <title>Sequencing of cultivated peanut Arachis hypogaea provides insights into genome evolution and oil improvement.</title>
        <authorList>
            <person name="Chen X."/>
        </authorList>
    </citation>
    <scope>NUCLEOTIDE SEQUENCE [LARGE SCALE GENOMIC DNA]</scope>
    <source>
        <strain evidence="2">cv. Fuhuasheng</strain>
        <tissue evidence="1">Leaves</tissue>
    </source>
</reference>
<comment type="caution">
    <text evidence="1">The sequence shown here is derived from an EMBL/GenBank/DDBJ whole genome shotgun (WGS) entry which is preliminary data.</text>
</comment>